<feature type="compositionally biased region" description="Polar residues" evidence="3">
    <location>
        <begin position="77"/>
        <end position="90"/>
    </location>
</feature>
<dbReference type="AlphaFoldDB" id="A0A381YKP6"/>
<proteinExistence type="predicted"/>
<evidence type="ECO:0000256" key="2">
    <source>
        <dbReference type="ARBA" id="ARBA00023134"/>
    </source>
</evidence>
<evidence type="ECO:0000313" key="5">
    <source>
        <dbReference type="EMBL" id="SVA77083.1"/>
    </source>
</evidence>
<dbReference type="EMBL" id="UINC01018364">
    <property type="protein sequence ID" value="SVA77083.1"/>
    <property type="molecule type" value="Genomic_DNA"/>
</dbReference>
<keyword evidence="2" id="KW-0342">GTP-binding</keyword>
<dbReference type="InterPro" id="IPR024757">
    <property type="entry name" value="FtsZ_C"/>
</dbReference>
<dbReference type="GO" id="GO:0005525">
    <property type="term" value="F:GTP binding"/>
    <property type="evidence" value="ECO:0007669"/>
    <property type="project" value="UniProtKB-KW"/>
</dbReference>
<reference evidence="5" key="1">
    <citation type="submission" date="2018-05" db="EMBL/GenBank/DDBJ databases">
        <authorList>
            <person name="Lanie J.A."/>
            <person name="Ng W.-L."/>
            <person name="Kazmierczak K.M."/>
            <person name="Andrzejewski T.M."/>
            <person name="Davidsen T.M."/>
            <person name="Wayne K.J."/>
            <person name="Tettelin H."/>
            <person name="Glass J.I."/>
            <person name="Rusch D."/>
            <person name="Podicherti R."/>
            <person name="Tsui H.-C.T."/>
            <person name="Winkler M.E."/>
        </authorList>
    </citation>
    <scope>NUCLEOTIDE SEQUENCE</scope>
</reference>
<dbReference type="InterPro" id="IPR008280">
    <property type="entry name" value="Tub_FtsZ_C"/>
</dbReference>
<dbReference type="SUPFAM" id="SSF55307">
    <property type="entry name" value="Tubulin C-terminal domain-like"/>
    <property type="match status" value="1"/>
</dbReference>
<sequence length="137" mass="15076">TGPDNMTIHELNDASSIIYEEAGADANVILGCVLDKTLTDEVRVTVIATGLNGDTKREYNSIPHTAKPDFTLPRVDNNANENETHISAQDTPVKMDESDNNPSLFKEDDTQEETTEGPVITFGDDLDVPAFIRNRQE</sequence>
<dbReference type="InterPro" id="IPR037103">
    <property type="entry name" value="Tubulin/FtsZ-like_C"/>
</dbReference>
<organism evidence="5">
    <name type="scientific">marine metagenome</name>
    <dbReference type="NCBI Taxonomy" id="408172"/>
    <lineage>
        <taxon>unclassified sequences</taxon>
        <taxon>metagenomes</taxon>
        <taxon>ecological metagenomes</taxon>
    </lineage>
</organism>
<name>A0A381YKP6_9ZZZZ</name>
<accession>A0A381YKP6</accession>
<feature type="non-terminal residue" evidence="5">
    <location>
        <position position="1"/>
    </location>
</feature>
<protein>
    <recommendedName>
        <fullName evidence="4">Cell division protein FtsZ C-terminal domain-containing protein</fullName>
    </recommendedName>
</protein>
<evidence type="ECO:0000259" key="4">
    <source>
        <dbReference type="Pfam" id="PF12327"/>
    </source>
</evidence>
<evidence type="ECO:0000256" key="1">
    <source>
        <dbReference type="ARBA" id="ARBA00022741"/>
    </source>
</evidence>
<keyword evidence="1" id="KW-0547">Nucleotide-binding</keyword>
<gene>
    <name evidence="5" type="ORF">METZ01_LOCUS129937</name>
</gene>
<feature type="region of interest" description="Disordered" evidence="3">
    <location>
        <begin position="54"/>
        <end position="128"/>
    </location>
</feature>
<feature type="domain" description="Cell division protein FtsZ C-terminal" evidence="4">
    <location>
        <begin position="1"/>
        <end position="51"/>
    </location>
</feature>
<evidence type="ECO:0000256" key="3">
    <source>
        <dbReference type="SAM" id="MobiDB-lite"/>
    </source>
</evidence>
<dbReference type="Pfam" id="PF12327">
    <property type="entry name" value="FtsZ_C"/>
    <property type="match status" value="1"/>
</dbReference>
<dbReference type="Gene3D" id="3.30.1330.20">
    <property type="entry name" value="Tubulin/FtsZ, C-terminal domain"/>
    <property type="match status" value="1"/>
</dbReference>